<feature type="domain" description="HAT C-terminal dimerisation" evidence="1">
    <location>
        <begin position="104"/>
        <end position="193"/>
    </location>
</feature>
<dbReference type="PANTHER" id="PTHR45749:SF35">
    <property type="entry name" value="AC-LIKE TRANSPOSASE-RELATED"/>
    <property type="match status" value="1"/>
</dbReference>
<organism evidence="2 3">
    <name type="scientific">Daucus carota subsp. sativus</name>
    <name type="common">Carrot</name>
    <dbReference type="NCBI Taxonomy" id="79200"/>
    <lineage>
        <taxon>Eukaryota</taxon>
        <taxon>Viridiplantae</taxon>
        <taxon>Streptophyta</taxon>
        <taxon>Embryophyta</taxon>
        <taxon>Tracheophyta</taxon>
        <taxon>Spermatophyta</taxon>
        <taxon>Magnoliopsida</taxon>
        <taxon>eudicotyledons</taxon>
        <taxon>Gunneridae</taxon>
        <taxon>Pentapetalae</taxon>
        <taxon>asterids</taxon>
        <taxon>campanulids</taxon>
        <taxon>Apiales</taxon>
        <taxon>Apiaceae</taxon>
        <taxon>Apioideae</taxon>
        <taxon>Scandiceae</taxon>
        <taxon>Daucinae</taxon>
        <taxon>Daucus</taxon>
        <taxon>Daucus sect. Daucus</taxon>
    </lineage>
</organism>
<evidence type="ECO:0000259" key="1">
    <source>
        <dbReference type="Pfam" id="PF05699"/>
    </source>
</evidence>
<accession>A0AAF0X4W8</accession>
<reference evidence="2" key="2">
    <citation type="submission" date="2022-03" db="EMBL/GenBank/DDBJ databases">
        <title>Draft title - Genomic analysis of global carrot germplasm unveils the trajectory of domestication and the origin of high carotenoid orange carrot.</title>
        <authorList>
            <person name="Iorizzo M."/>
            <person name="Ellison S."/>
            <person name="Senalik D."/>
            <person name="Macko-Podgorni A."/>
            <person name="Grzebelus D."/>
            <person name="Bostan H."/>
            <person name="Rolling W."/>
            <person name="Curaba J."/>
            <person name="Simon P."/>
        </authorList>
    </citation>
    <scope>NUCLEOTIDE SEQUENCE</scope>
    <source>
        <tissue evidence="2">Leaf</tissue>
    </source>
</reference>
<dbReference type="PANTHER" id="PTHR45749">
    <property type="match status" value="1"/>
</dbReference>
<gene>
    <name evidence="2" type="ORF">DCAR_0520899</name>
</gene>
<dbReference type="EMBL" id="CP093347">
    <property type="protein sequence ID" value="WOH01515.1"/>
    <property type="molecule type" value="Genomic_DNA"/>
</dbReference>
<dbReference type="InterPro" id="IPR008906">
    <property type="entry name" value="HATC_C_dom"/>
</dbReference>
<reference evidence="2" key="1">
    <citation type="journal article" date="2016" name="Nat. Genet.">
        <title>A high-quality carrot genome assembly provides new insights into carotenoid accumulation and asterid genome evolution.</title>
        <authorList>
            <person name="Iorizzo M."/>
            <person name="Ellison S."/>
            <person name="Senalik D."/>
            <person name="Zeng P."/>
            <person name="Satapoomin P."/>
            <person name="Huang J."/>
            <person name="Bowman M."/>
            <person name="Iovene M."/>
            <person name="Sanseverino W."/>
            <person name="Cavagnaro P."/>
            <person name="Yildiz M."/>
            <person name="Macko-Podgorni A."/>
            <person name="Moranska E."/>
            <person name="Grzebelus E."/>
            <person name="Grzebelus D."/>
            <person name="Ashrafi H."/>
            <person name="Zheng Z."/>
            <person name="Cheng S."/>
            <person name="Spooner D."/>
            <person name="Van Deynze A."/>
            <person name="Simon P."/>
        </authorList>
    </citation>
    <scope>NUCLEOTIDE SEQUENCE</scope>
    <source>
        <tissue evidence="2">Leaf</tissue>
    </source>
</reference>
<name>A0AAF0X4W8_DAUCS</name>
<evidence type="ECO:0000313" key="2">
    <source>
        <dbReference type="EMBL" id="WOH01515.1"/>
    </source>
</evidence>
<dbReference type="AlphaFoldDB" id="A0AAF0X4W8"/>
<proteinExistence type="predicted"/>
<dbReference type="GO" id="GO:0046983">
    <property type="term" value="F:protein dimerization activity"/>
    <property type="evidence" value="ECO:0007669"/>
    <property type="project" value="InterPro"/>
</dbReference>
<dbReference type="InterPro" id="IPR012337">
    <property type="entry name" value="RNaseH-like_sf"/>
</dbReference>
<dbReference type="Proteomes" id="UP000077755">
    <property type="component" value="Chromosome 5"/>
</dbReference>
<sequence>MEVEPTLPAKRRVIRKKHFDENTQEDELCQSPEELFRLEYFLVVVDMAITSLQSRFEQLKIFENLFGFLFDSDKLKSLAENELRECCVTFHSAFSYSDSSDVDLNDLYSELKVLQSTLPDKLMSATEILEFVISADCYPNALIAYRIFLTVPVTVASAERSFSKLKLIKTYLRSSMSQERLNGLAIISIEKELLEHIDSNIIINDFASRKARRAHFL</sequence>
<protein>
    <recommendedName>
        <fullName evidence="1">HAT C-terminal dimerisation domain-containing protein</fullName>
    </recommendedName>
</protein>
<keyword evidence="3" id="KW-1185">Reference proteome</keyword>
<dbReference type="Pfam" id="PF05699">
    <property type="entry name" value="Dimer_Tnp_hAT"/>
    <property type="match status" value="1"/>
</dbReference>
<evidence type="ECO:0000313" key="3">
    <source>
        <dbReference type="Proteomes" id="UP000077755"/>
    </source>
</evidence>
<dbReference type="SUPFAM" id="SSF53098">
    <property type="entry name" value="Ribonuclease H-like"/>
    <property type="match status" value="1"/>
</dbReference>